<dbReference type="Pfam" id="PF00400">
    <property type="entry name" value="WD40"/>
    <property type="match status" value="1"/>
</dbReference>
<dbReference type="OrthoDB" id="17410at2759"/>
<gene>
    <name evidence="6" type="ORF">OESDEN_11621</name>
</gene>
<dbReference type="PROSITE" id="PS50082">
    <property type="entry name" value="WD_REPEATS_2"/>
    <property type="match status" value="1"/>
</dbReference>
<dbReference type="GO" id="GO:0016593">
    <property type="term" value="C:Cdc73/Paf1 complex"/>
    <property type="evidence" value="ECO:0007669"/>
    <property type="project" value="TreeGrafter"/>
</dbReference>
<keyword evidence="1 3" id="KW-0853">WD repeat</keyword>
<keyword evidence="4" id="KW-0812">Transmembrane</keyword>
<feature type="signal peptide" evidence="5">
    <location>
        <begin position="1"/>
        <end position="21"/>
    </location>
</feature>
<keyword evidence="5" id="KW-0732">Signal</keyword>
<reference evidence="6 7" key="1">
    <citation type="submission" date="2014-03" db="EMBL/GenBank/DDBJ databases">
        <title>Draft genome of the hookworm Oesophagostomum dentatum.</title>
        <authorList>
            <person name="Mitreva M."/>
        </authorList>
    </citation>
    <scope>NUCLEOTIDE SEQUENCE [LARGE SCALE GENOMIC DNA]</scope>
    <source>
        <strain evidence="6 7">OD-Hann</strain>
    </source>
</reference>
<dbReference type="Gene3D" id="2.130.10.10">
    <property type="entry name" value="YVTN repeat-like/Quinoprotein amine dehydrogenase"/>
    <property type="match status" value="1"/>
</dbReference>
<evidence type="ECO:0000256" key="3">
    <source>
        <dbReference type="PROSITE-ProRule" id="PRU00221"/>
    </source>
</evidence>
<evidence type="ECO:0000256" key="1">
    <source>
        <dbReference type="ARBA" id="ARBA00022574"/>
    </source>
</evidence>
<dbReference type="PANTHER" id="PTHR44090">
    <property type="entry name" value="WD REPEAT-CONTAINING PROTEIN 61"/>
    <property type="match status" value="1"/>
</dbReference>
<proteinExistence type="predicted"/>
<keyword evidence="4" id="KW-0472">Membrane</keyword>
<keyword evidence="2" id="KW-0677">Repeat</keyword>
<evidence type="ECO:0000256" key="4">
    <source>
        <dbReference type="SAM" id="Phobius"/>
    </source>
</evidence>
<sequence length="215" mass="23735">MSVFTCGFCHLSFIFLKNILEAGICVVTVDSMFYEIILGDEGPVVMPHDFGVMEAWHVRIAKSKTNYITLGFSGFLKEIDLNGKVSRQEAFPSAKTVGAIAYVSTLTLITCAMTFHFMLINNLQGNSNRRLAISTFEGILHIFDASSLKSETTIEAHSKRVRALAFLPGDDEILTGSDDKTIKLHSVYQQFAAEESVPKLSAFTVAIGVPCYHLR</sequence>
<dbReference type="InterPro" id="IPR015943">
    <property type="entry name" value="WD40/YVTN_repeat-like_dom_sf"/>
</dbReference>
<keyword evidence="4" id="KW-1133">Transmembrane helix</keyword>
<dbReference type="AlphaFoldDB" id="A0A0B1SUG4"/>
<accession>A0A0B1SUG4</accession>
<feature type="repeat" description="WD" evidence="3">
    <location>
        <begin position="154"/>
        <end position="184"/>
    </location>
</feature>
<dbReference type="Proteomes" id="UP000053660">
    <property type="component" value="Unassembled WGS sequence"/>
</dbReference>
<dbReference type="InterPro" id="IPR036322">
    <property type="entry name" value="WD40_repeat_dom_sf"/>
</dbReference>
<protein>
    <submittedName>
        <fullName evidence="6">WD domain, G-beta repeat protein</fullName>
    </submittedName>
</protein>
<evidence type="ECO:0000313" key="7">
    <source>
        <dbReference type="Proteomes" id="UP000053660"/>
    </source>
</evidence>
<name>A0A0B1SUG4_OESDE</name>
<dbReference type="SUPFAM" id="SSF50978">
    <property type="entry name" value="WD40 repeat-like"/>
    <property type="match status" value="1"/>
</dbReference>
<feature type="transmembrane region" description="Helical" evidence="4">
    <location>
        <begin position="99"/>
        <end position="120"/>
    </location>
</feature>
<evidence type="ECO:0000256" key="5">
    <source>
        <dbReference type="SAM" id="SignalP"/>
    </source>
</evidence>
<evidence type="ECO:0000256" key="2">
    <source>
        <dbReference type="ARBA" id="ARBA00022737"/>
    </source>
</evidence>
<keyword evidence="7" id="KW-1185">Reference proteome</keyword>
<feature type="chain" id="PRO_5002064994" evidence="5">
    <location>
        <begin position="22"/>
        <end position="215"/>
    </location>
</feature>
<dbReference type="InterPro" id="IPR001680">
    <property type="entry name" value="WD40_rpt"/>
</dbReference>
<dbReference type="EMBL" id="KN555607">
    <property type="protein sequence ID" value="KHJ88584.1"/>
    <property type="molecule type" value="Genomic_DNA"/>
</dbReference>
<dbReference type="PANTHER" id="PTHR44090:SF1">
    <property type="entry name" value="SUPERKILLER COMPLEX PROTEIN 8"/>
    <property type="match status" value="1"/>
</dbReference>
<dbReference type="SMART" id="SM00320">
    <property type="entry name" value="WD40"/>
    <property type="match status" value="1"/>
</dbReference>
<evidence type="ECO:0000313" key="6">
    <source>
        <dbReference type="EMBL" id="KHJ88584.1"/>
    </source>
</evidence>
<organism evidence="6 7">
    <name type="scientific">Oesophagostomum dentatum</name>
    <name type="common">Nodular worm</name>
    <dbReference type="NCBI Taxonomy" id="61180"/>
    <lineage>
        <taxon>Eukaryota</taxon>
        <taxon>Metazoa</taxon>
        <taxon>Ecdysozoa</taxon>
        <taxon>Nematoda</taxon>
        <taxon>Chromadorea</taxon>
        <taxon>Rhabditida</taxon>
        <taxon>Rhabditina</taxon>
        <taxon>Rhabditomorpha</taxon>
        <taxon>Strongyloidea</taxon>
        <taxon>Strongylidae</taxon>
        <taxon>Oesophagostomum</taxon>
    </lineage>
</organism>
<dbReference type="InterPro" id="IPR051510">
    <property type="entry name" value="SKI8"/>
</dbReference>